<name>O67484_AQUAE</name>
<dbReference type="EMBL" id="AE000657">
    <property type="protein sequence ID" value="AAC07445.1"/>
    <property type="molecule type" value="Genomic_DNA"/>
</dbReference>
<dbReference type="KEGG" id="aae:aq_1520"/>
<keyword evidence="6" id="KW-0670">Pyruvate</keyword>
<organism evidence="6 7">
    <name type="scientific">Aquifex aeolicus (strain VF5)</name>
    <dbReference type="NCBI Taxonomy" id="224324"/>
    <lineage>
        <taxon>Bacteria</taxon>
        <taxon>Pseudomonadati</taxon>
        <taxon>Aquificota</taxon>
        <taxon>Aquificia</taxon>
        <taxon>Aquificales</taxon>
        <taxon>Aquificaceae</taxon>
        <taxon>Aquifex</taxon>
    </lineage>
</organism>
<evidence type="ECO:0000259" key="5">
    <source>
        <dbReference type="PROSITE" id="PS50991"/>
    </source>
</evidence>
<dbReference type="InParanoid" id="O67484"/>
<dbReference type="OrthoDB" id="9807469at2"/>
<reference evidence="6 7" key="1">
    <citation type="journal article" date="1998" name="Nature">
        <title>The complete genome of the hyperthermophilic bacterium Aquifex aeolicus.</title>
        <authorList>
            <person name="Deckert G."/>
            <person name="Warren P.V."/>
            <person name="Gaasterland T."/>
            <person name="Young W.G."/>
            <person name="Lenox A.L."/>
            <person name="Graham D.E."/>
            <person name="Overbeek R."/>
            <person name="Snead M.A."/>
            <person name="Keller M."/>
            <person name="Aujay M."/>
            <person name="Huber R."/>
            <person name="Feldman R.A."/>
            <person name="Short J.M."/>
            <person name="Olson G.J."/>
            <person name="Swanson R.V."/>
        </authorList>
    </citation>
    <scope>NUCLEOTIDE SEQUENCE [LARGE SCALE GENOMIC DNA]</scope>
    <source>
        <strain evidence="6 7">VF5</strain>
    </source>
</reference>
<dbReference type="PIR" id="B70432">
    <property type="entry name" value="B70432"/>
</dbReference>
<dbReference type="Pfam" id="PF00364">
    <property type="entry name" value="Biotin_lipoyl"/>
    <property type="match status" value="1"/>
</dbReference>
<evidence type="ECO:0000256" key="1">
    <source>
        <dbReference type="ARBA" id="ARBA00023267"/>
    </source>
</evidence>
<feature type="coiled-coil region" evidence="2">
    <location>
        <begin position="288"/>
        <end position="315"/>
    </location>
</feature>
<dbReference type="InterPro" id="IPR011053">
    <property type="entry name" value="Single_hybrid_motif"/>
</dbReference>
<proteinExistence type="predicted"/>
<dbReference type="eggNOG" id="COG0511">
    <property type="taxonomic scope" value="Bacteria"/>
</dbReference>
<dbReference type="GO" id="GO:0004736">
    <property type="term" value="F:pyruvate carboxylase activity"/>
    <property type="evidence" value="ECO:0007669"/>
    <property type="project" value="UniProtKB-ARBA"/>
</dbReference>
<dbReference type="SUPFAM" id="SSF51569">
    <property type="entry name" value="Aldolase"/>
    <property type="match status" value="1"/>
</dbReference>
<dbReference type="SUPFAM" id="SSF51230">
    <property type="entry name" value="Single hybrid motif"/>
    <property type="match status" value="1"/>
</dbReference>
<keyword evidence="2" id="KW-0175">Coiled coil</keyword>
<dbReference type="InterPro" id="IPR001882">
    <property type="entry name" value="Biotin_BS"/>
</dbReference>
<dbReference type="InterPro" id="IPR003379">
    <property type="entry name" value="Carboxylase_cons_dom"/>
</dbReference>
<dbReference type="Pfam" id="PF00682">
    <property type="entry name" value="HMGL-like"/>
    <property type="match status" value="1"/>
</dbReference>
<dbReference type="eggNOG" id="COG5016">
    <property type="taxonomic scope" value="Bacteria"/>
</dbReference>
<sequence>MVVNPEVIEEVKEKIKEVKNKGFKKKILITDLTPRDGQQCKLATRVRTEDLLPLCEALDKCGFYAVEVWGGATYDVCLRYLKEDPWERLRRIKEVMPNTKLQMLFRGQNIVGYKPRSDYVVKKFVEKAIENGITVFRVFDSLNDNRNIETAVKAIKEFGGEVHAEISYTRSPIHTYELWMRYAQELAEMEPDWISFKDATGIMQPFECYQIIKGIKEVTGGKIPVLLHNHDMSGMATMNHIMAVLAGVDMLDTVLSPLAFGSSHPATETIIAALEGTPYDTGLDLQKVSEAAEIAKKIKKKYKKYETEYAGVNAKVLIHKIPGGMISNMVAQLMEANALDKIEEALEEVPRVEKDLGYPPLLTPSSQIVGVQAVLNVITGERYKVITKEVRDYVEGKYGRPPGPISKELVEKILGPGKEPDFSKRAADYADPHEWDKAKKELEELFKREPTDEEVLLYILFPMQAKEFFELREKGELHPEPVEAELPEVAETKPGEVPGAAPVEFELTYHGEKFKVRIEGVSVDAESGKPRKYYVRINNRLEEIQLKPFKEAIPQGGGAQTVQSAEEEEGIPKATEPGDVTPPMPGKVVKILVKEGEPVQQGQTVATVEAMKMENEVHAPIDGIVKKIFAKPGDQVNPDQAIMRIVPHKEDKSYQ</sequence>
<dbReference type="SUPFAM" id="SSF89000">
    <property type="entry name" value="post-HMGL domain-like"/>
    <property type="match status" value="1"/>
</dbReference>
<dbReference type="CDD" id="cd06850">
    <property type="entry name" value="biotinyl_domain"/>
    <property type="match status" value="1"/>
</dbReference>
<dbReference type="Gene3D" id="3.20.20.70">
    <property type="entry name" value="Aldolase class I"/>
    <property type="match status" value="1"/>
</dbReference>
<dbReference type="InterPro" id="IPR000089">
    <property type="entry name" value="Biotin_lipoyl"/>
</dbReference>
<evidence type="ECO:0000259" key="4">
    <source>
        <dbReference type="PROSITE" id="PS50968"/>
    </source>
</evidence>
<dbReference type="InterPro" id="IPR013785">
    <property type="entry name" value="Aldolase_TIM"/>
</dbReference>
<dbReference type="Gene3D" id="2.40.50.100">
    <property type="match status" value="1"/>
</dbReference>
<evidence type="ECO:0000313" key="6">
    <source>
        <dbReference type="EMBL" id="AAC07445.1"/>
    </source>
</evidence>
<dbReference type="STRING" id="224324.aq_1520"/>
<evidence type="ECO:0000256" key="2">
    <source>
        <dbReference type="SAM" id="Coils"/>
    </source>
</evidence>
<dbReference type="InterPro" id="IPR055268">
    <property type="entry name" value="PCB-like"/>
</dbReference>
<dbReference type="Proteomes" id="UP000000798">
    <property type="component" value="Chromosome"/>
</dbReference>
<dbReference type="PROSITE" id="PS50991">
    <property type="entry name" value="PYR_CT"/>
    <property type="match status" value="1"/>
</dbReference>
<evidence type="ECO:0000256" key="3">
    <source>
        <dbReference type="SAM" id="MobiDB-lite"/>
    </source>
</evidence>
<dbReference type="PROSITE" id="PS00188">
    <property type="entry name" value="BIOTIN"/>
    <property type="match status" value="1"/>
</dbReference>
<evidence type="ECO:0000313" key="7">
    <source>
        <dbReference type="Proteomes" id="UP000000798"/>
    </source>
</evidence>
<feature type="domain" description="Lipoyl-binding" evidence="4">
    <location>
        <begin position="566"/>
        <end position="646"/>
    </location>
</feature>
<keyword evidence="7" id="KW-1185">Reference proteome</keyword>
<dbReference type="InterPro" id="IPR000891">
    <property type="entry name" value="PYR_CT"/>
</dbReference>
<dbReference type="Pfam" id="PF02436">
    <property type="entry name" value="PYC_OADA"/>
    <property type="match status" value="1"/>
</dbReference>
<dbReference type="PANTHER" id="PTHR43778:SF2">
    <property type="entry name" value="PYRUVATE CARBOXYLASE, MITOCHONDRIAL"/>
    <property type="match status" value="1"/>
</dbReference>
<accession>O67484</accession>
<dbReference type="RefSeq" id="WP_010880987.1">
    <property type="nucleotide sequence ID" value="NC_000918.1"/>
</dbReference>
<dbReference type="PATRIC" id="fig|224324.8.peg.1184"/>
<keyword evidence="1" id="KW-0092">Biotin</keyword>
<dbReference type="FunFam" id="2.40.50.100:FF:000003">
    <property type="entry name" value="Acetyl-CoA carboxylase biotin carboxyl carrier protein"/>
    <property type="match status" value="1"/>
</dbReference>
<feature type="domain" description="Pyruvate carboxyltransferase" evidence="5">
    <location>
        <begin position="27"/>
        <end position="289"/>
    </location>
</feature>
<dbReference type="AlphaFoldDB" id="O67484"/>
<dbReference type="CDD" id="cd07937">
    <property type="entry name" value="DRE_TIM_PC_TC_5S"/>
    <property type="match status" value="1"/>
</dbReference>
<dbReference type="EnsemblBacteria" id="AAC07445">
    <property type="protein sequence ID" value="AAC07445"/>
    <property type="gene ID" value="aq_1520"/>
</dbReference>
<dbReference type="NCBIfam" id="NF006761">
    <property type="entry name" value="PRK09282.1"/>
    <property type="match status" value="1"/>
</dbReference>
<feature type="region of interest" description="Disordered" evidence="3">
    <location>
        <begin position="554"/>
        <end position="584"/>
    </location>
</feature>
<dbReference type="PROSITE" id="PS50968">
    <property type="entry name" value="BIOTINYL_LIPOYL"/>
    <property type="match status" value="1"/>
</dbReference>
<gene>
    <name evidence="6" type="primary">pycA</name>
    <name evidence="6" type="ordered locus">aq_1520</name>
</gene>
<dbReference type="HOGENOM" id="CLU_000395_4_2_0"/>
<protein>
    <submittedName>
        <fullName evidence="6">Pyruvate carboxylase c-terminal domain</fullName>
    </submittedName>
</protein>
<dbReference type="PANTHER" id="PTHR43778">
    <property type="entry name" value="PYRUVATE CARBOXYLASE"/>
    <property type="match status" value="1"/>
</dbReference>